<evidence type="ECO:0000256" key="5">
    <source>
        <dbReference type="ARBA" id="ARBA00022833"/>
    </source>
</evidence>
<evidence type="ECO:0000256" key="6">
    <source>
        <dbReference type="ARBA" id="ARBA00023049"/>
    </source>
</evidence>
<evidence type="ECO:0000256" key="4">
    <source>
        <dbReference type="ARBA" id="ARBA00022801"/>
    </source>
</evidence>
<dbReference type="Gene3D" id="3.10.170.10">
    <property type="match status" value="1"/>
</dbReference>
<reference evidence="11" key="1">
    <citation type="submission" date="2023-03" db="EMBL/GenBank/DDBJ databases">
        <title>Actinorhabdospora filicis NBRC 111898.</title>
        <authorList>
            <person name="Ichikawa N."/>
            <person name="Sato H."/>
            <person name="Tonouchi N."/>
        </authorList>
    </citation>
    <scope>NUCLEOTIDE SEQUENCE</scope>
    <source>
        <strain evidence="11">NBRC 111898</strain>
    </source>
</reference>
<dbReference type="PANTHER" id="PTHR33794:SF1">
    <property type="entry name" value="BACILLOLYSIN"/>
    <property type="match status" value="1"/>
</dbReference>
<dbReference type="InterPro" id="IPR027268">
    <property type="entry name" value="Peptidase_M4/M1_CTD_sf"/>
</dbReference>
<evidence type="ECO:0000259" key="9">
    <source>
        <dbReference type="Pfam" id="PF01447"/>
    </source>
</evidence>
<dbReference type="AlphaFoldDB" id="A0A9W6SJL2"/>
<dbReference type="PANTHER" id="PTHR33794">
    <property type="entry name" value="BACILLOLYSIN"/>
    <property type="match status" value="1"/>
</dbReference>
<comment type="caution">
    <text evidence="11">The sequence shown here is derived from an EMBL/GenBank/DDBJ whole genome shotgun (WGS) entry which is preliminary data.</text>
</comment>
<dbReference type="CDD" id="cd09597">
    <property type="entry name" value="M4_TLP"/>
    <property type="match status" value="1"/>
</dbReference>
<evidence type="ECO:0000256" key="2">
    <source>
        <dbReference type="ARBA" id="ARBA00022670"/>
    </source>
</evidence>
<dbReference type="GO" id="GO:0006508">
    <property type="term" value="P:proteolysis"/>
    <property type="evidence" value="ECO:0007669"/>
    <property type="project" value="UniProtKB-KW"/>
</dbReference>
<dbReference type="GO" id="GO:0004222">
    <property type="term" value="F:metalloendopeptidase activity"/>
    <property type="evidence" value="ECO:0007669"/>
    <property type="project" value="InterPro"/>
</dbReference>
<keyword evidence="4" id="KW-0378">Hydrolase</keyword>
<dbReference type="EMBL" id="BSTX01000001">
    <property type="protein sequence ID" value="GLZ76794.1"/>
    <property type="molecule type" value="Genomic_DNA"/>
</dbReference>
<sequence>MPRKSHAVPLLTAAALVVAVLAAPPAQAGPELSGTDEQALAAALAYMGDGPAPRGAAPAPFTALSKTADGDDVTVRLQQNLDGVPVFGAHTLVHLTGGAADAAQDPVTGRSYPGLSVSTTPTVASARAGSLALASLADFRTRAAAKVTGAQLVVLPLGAGVLAWRVSVAGLDYEKQTPLMRDVFVDAATGGIRLAYDTVEFAAPVHGSGTAADGDTLPLEAWRNDAGAYELRDRTRPMWDGTEGEVLTYDAEGGNYWDYLGVLPPDTPLVSGPTSTFTGRATESGAVDAHWGAGQVYDFYRDNFGRDGLDGQGMTMVSVVGTTYFGRPFINAFWDGTKMVYGWANGEYRPLSADLDVVGHEMTHGVISHSANLVYIGQSGAMNEALADYFGNAIDVTVSGTPMSDPTAGLLGEDLCRTTPPAECALRDLNDARTTLDSFLGVTIRSDSGGVHLNSTIFSGALWDAREKLDPKVVDKVVYKALTEYMTPTDTFSDGRAAVEAAAKKLKLSKADQRVFSRAFDAHGIYPGWERDLGVDSRVLFKGVTDSQVMMNASGGAYAVTSSDEQGGAPAAVYAGSTDGGKARRISPDDGLWHSSPATDGRTVVWEASGYVDDAPYAAVLARSLKGGPVRVIAEARDGTSYASPTVDGDTIAYTANEVATFETEVYVKKGSAAAVKVTPGEGIQGSWLDLRGGRLGYIEVDPSGSWTYKPAVYDIASGKKTYFEASTDFVYNKDVVLGSDGLSWVRDSDVDGTAAIMRADYDGSHVRALIAEDAADAPFQPVLDGSDLFLTYASRDKAGAGNAGLPKLHQFSVYGGKPWRVSCNRGDQGQFAADEFLRVVWLDGTTGSSDLVTRFFPAGRC</sequence>
<dbReference type="InterPro" id="IPR050728">
    <property type="entry name" value="Zinc_Metalloprotease_M4"/>
</dbReference>
<keyword evidence="2" id="KW-0645">Protease</keyword>
<evidence type="ECO:0008006" key="13">
    <source>
        <dbReference type="Google" id="ProtNLM"/>
    </source>
</evidence>
<dbReference type="Pfam" id="PF01447">
    <property type="entry name" value="Peptidase_M4"/>
    <property type="match status" value="1"/>
</dbReference>
<name>A0A9W6SJL2_9ACTN</name>
<feature type="domain" description="Peptidase M4" evidence="9">
    <location>
        <begin position="207"/>
        <end position="367"/>
    </location>
</feature>
<dbReference type="Gene3D" id="1.10.390.10">
    <property type="entry name" value="Neutral Protease Domain 2"/>
    <property type="match status" value="1"/>
</dbReference>
<evidence type="ECO:0000313" key="12">
    <source>
        <dbReference type="Proteomes" id="UP001165079"/>
    </source>
</evidence>
<evidence type="ECO:0000313" key="11">
    <source>
        <dbReference type="EMBL" id="GLZ76794.1"/>
    </source>
</evidence>
<dbReference type="SUPFAM" id="SSF69304">
    <property type="entry name" value="Tricorn protease N-terminal domain"/>
    <property type="match status" value="1"/>
</dbReference>
<dbReference type="InterPro" id="IPR001570">
    <property type="entry name" value="Peptidase_M4_C_domain"/>
</dbReference>
<feature type="chain" id="PRO_5040804876" description="Zn-dependent metalloprotease" evidence="8">
    <location>
        <begin position="29"/>
        <end position="862"/>
    </location>
</feature>
<evidence type="ECO:0000256" key="3">
    <source>
        <dbReference type="ARBA" id="ARBA00022723"/>
    </source>
</evidence>
<organism evidence="11 12">
    <name type="scientific">Actinorhabdospora filicis</name>
    <dbReference type="NCBI Taxonomy" id="1785913"/>
    <lineage>
        <taxon>Bacteria</taxon>
        <taxon>Bacillati</taxon>
        <taxon>Actinomycetota</taxon>
        <taxon>Actinomycetes</taxon>
        <taxon>Micromonosporales</taxon>
        <taxon>Micromonosporaceae</taxon>
        <taxon>Actinorhabdospora</taxon>
    </lineage>
</organism>
<keyword evidence="8" id="KW-0732">Signal</keyword>
<gene>
    <name evidence="11" type="ORF">Afil01_16010</name>
</gene>
<feature type="domain" description="Peptidase M4 C-terminal" evidence="10">
    <location>
        <begin position="371"/>
        <end position="525"/>
    </location>
</feature>
<feature type="signal peptide" evidence="8">
    <location>
        <begin position="1"/>
        <end position="28"/>
    </location>
</feature>
<protein>
    <recommendedName>
        <fullName evidence="13">Zn-dependent metalloprotease</fullName>
    </recommendedName>
</protein>
<proteinExistence type="inferred from homology"/>
<evidence type="ECO:0000259" key="10">
    <source>
        <dbReference type="Pfam" id="PF02868"/>
    </source>
</evidence>
<dbReference type="GO" id="GO:0046872">
    <property type="term" value="F:metal ion binding"/>
    <property type="evidence" value="ECO:0007669"/>
    <property type="project" value="UniProtKB-KW"/>
</dbReference>
<evidence type="ECO:0000256" key="8">
    <source>
        <dbReference type="SAM" id="SignalP"/>
    </source>
</evidence>
<evidence type="ECO:0000256" key="1">
    <source>
        <dbReference type="ARBA" id="ARBA00009388"/>
    </source>
</evidence>
<keyword evidence="3" id="KW-0479">Metal-binding</keyword>
<feature type="active site" evidence="7">
    <location>
        <position position="361"/>
    </location>
</feature>
<dbReference type="Pfam" id="PF02868">
    <property type="entry name" value="Peptidase_M4_C"/>
    <property type="match status" value="1"/>
</dbReference>
<dbReference type="Proteomes" id="UP001165079">
    <property type="component" value="Unassembled WGS sequence"/>
</dbReference>
<dbReference type="InterPro" id="IPR013856">
    <property type="entry name" value="Peptidase_M4_domain"/>
</dbReference>
<feature type="active site" description="Proton donor" evidence="7">
    <location>
        <position position="452"/>
    </location>
</feature>
<dbReference type="SUPFAM" id="SSF55486">
    <property type="entry name" value="Metalloproteases ('zincins'), catalytic domain"/>
    <property type="match status" value="1"/>
</dbReference>
<comment type="similarity">
    <text evidence="1">Belongs to the peptidase M4 family.</text>
</comment>
<dbReference type="RefSeq" id="WP_285661952.1">
    <property type="nucleotide sequence ID" value="NZ_BSTX01000001.1"/>
</dbReference>
<dbReference type="PRINTS" id="PR00730">
    <property type="entry name" value="THERMOLYSIN"/>
</dbReference>
<keyword evidence="12" id="KW-1185">Reference proteome</keyword>
<keyword evidence="6" id="KW-0482">Metalloprotease</keyword>
<evidence type="ECO:0000256" key="7">
    <source>
        <dbReference type="PIRSR" id="PIRSR623612-1"/>
    </source>
</evidence>
<accession>A0A9W6SJL2</accession>
<keyword evidence="5" id="KW-0862">Zinc</keyword>
<dbReference type="InterPro" id="IPR023612">
    <property type="entry name" value="Peptidase_M4"/>
</dbReference>